<accession>A0A4Y5MZ69</accession>
<proteinExistence type="predicted"/>
<name>A0A4Y5MZ69_9PEZI</name>
<evidence type="ECO:0000313" key="1">
    <source>
        <dbReference type="EMBL" id="QCW06865.1"/>
    </source>
</evidence>
<geneLocation type="mitochondrion" evidence="1"/>
<dbReference type="RefSeq" id="YP_009663728.1">
    <property type="nucleotide sequence ID" value="NC_042947.1"/>
</dbReference>
<dbReference type="GeneID" id="40512547"/>
<reference evidence="1" key="1">
    <citation type="submission" date="2019-04" db="EMBL/GenBank/DDBJ databases">
        <authorList>
            <person name="Yu Z."/>
            <person name="Deng C."/>
        </authorList>
    </citation>
    <scope>NUCLEOTIDE SEQUENCE</scope>
</reference>
<protein>
    <submittedName>
        <fullName evidence="1">Uncharacterized protein</fullName>
    </submittedName>
</protein>
<gene>
    <name evidence="1" type="primary">orf131</name>
</gene>
<organism evidence="1">
    <name type="scientific">Dactylella tenuis</name>
    <dbReference type="NCBI Taxonomy" id="383872"/>
    <lineage>
        <taxon>Eukaryota</taxon>
        <taxon>Fungi</taxon>
        <taxon>Dikarya</taxon>
        <taxon>Ascomycota</taxon>
        <taxon>Pezizomycotina</taxon>
        <taxon>Orbiliomycetes</taxon>
        <taxon>Orbiliales</taxon>
        <taxon>Orbiliaceae</taxon>
        <taxon>Dactylella</taxon>
    </lineage>
</organism>
<dbReference type="EMBL" id="MK820634">
    <property type="protein sequence ID" value="QCW06865.1"/>
    <property type="molecule type" value="Genomic_DNA"/>
</dbReference>
<dbReference type="AlphaFoldDB" id="A0A4Y5MZ69"/>
<sequence>MFIKNSKIIMSLVQIFPSERSIGANLNFLETFYQRIKVRNNGWYKNTIFFCEEKLDNCVYNIISLLEFNKLIKELYNKKREDPKVKVRVTNVITNESVIYPFMDEVKLAIDHKGIKTKAGTSKLYKKINKF</sequence>
<keyword evidence="1" id="KW-0496">Mitochondrion</keyword>